<sequence length="430" mass="47624">MLDAGRTQGLLKARGRQRTDSTHVLAAVREPNRLELLGETLRAALNALAAMAPAWLRSVALPVWYERYSRRIEDFRLPKTPAERAALADEIGDDGFRLLAALDGPESPPGVATMPAVEVLRTVWRCHFEKTPDPADPSGNGRARLRPVSGRGGEDRLESPYDTDARYCSKSGMEWTGYMVHLSETCDDDAPRLIVHADTTAANVHEAMRTEPIHVALAAKGIAPALHLVDSAYVSAAHLVTAREVFAIDLVGPPRKNLSWQQRQGGGFRAADFRIDWEASRAICPRDKQSQSWRDYRDRSGSPYVKVRFNPADCRACEARAQCTRATGVKWGRNLRLRPRDEHEALAVARARKETDSEQPLYALRQGVEGTLSQAVRSFGLRRARYKGIAKAHLQHVAVAAALNLDRIAAWLRGRPLAPTRRSRFAALAA</sequence>
<reference evidence="3 4" key="1">
    <citation type="submission" date="2019-08" db="EMBL/GenBank/DDBJ databases">
        <authorList>
            <person name="Grouzdev D."/>
            <person name="Tikhonova E."/>
            <person name="Kravchenko I."/>
        </authorList>
    </citation>
    <scope>NUCLEOTIDE SEQUENCE [LARGE SCALE GENOMIC DNA]</scope>
    <source>
        <strain evidence="3 4">59b</strain>
    </source>
</reference>
<dbReference type="AlphaFoldDB" id="A0A5A9FRC3"/>
<dbReference type="InterPro" id="IPR025668">
    <property type="entry name" value="Tnp_DDE_dom"/>
</dbReference>
<comment type="caution">
    <text evidence="3">The sequence shown here is derived from an EMBL/GenBank/DDBJ whole genome shotgun (WGS) entry which is preliminary data.</text>
</comment>
<evidence type="ECO:0000313" key="4">
    <source>
        <dbReference type="Proteomes" id="UP000324927"/>
    </source>
</evidence>
<protein>
    <submittedName>
        <fullName evidence="3">Transposase</fullName>
    </submittedName>
</protein>
<organism evidence="3 4">
    <name type="scientific">Azospirillum lipoferum</name>
    <dbReference type="NCBI Taxonomy" id="193"/>
    <lineage>
        <taxon>Bacteria</taxon>
        <taxon>Pseudomonadati</taxon>
        <taxon>Pseudomonadota</taxon>
        <taxon>Alphaproteobacteria</taxon>
        <taxon>Rhodospirillales</taxon>
        <taxon>Azospirillaceae</taxon>
        <taxon>Azospirillum</taxon>
    </lineage>
</organism>
<dbReference type="Proteomes" id="UP000324927">
    <property type="component" value="Unassembled WGS sequence"/>
</dbReference>
<dbReference type="PANTHER" id="PTHR33408:SF2">
    <property type="entry name" value="TRANSPOSASE DDE DOMAIN-CONTAINING PROTEIN"/>
    <property type="match status" value="1"/>
</dbReference>
<dbReference type="EMBL" id="VTTN01000056">
    <property type="protein sequence ID" value="KAA0584364.1"/>
    <property type="molecule type" value="Genomic_DNA"/>
</dbReference>
<evidence type="ECO:0000313" key="3">
    <source>
        <dbReference type="EMBL" id="KAA0584364.1"/>
    </source>
</evidence>
<dbReference type="OrthoDB" id="9774608at2"/>
<evidence type="ECO:0000259" key="2">
    <source>
        <dbReference type="Pfam" id="PF13751"/>
    </source>
</evidence>
<name>A0A5A9FRC3_AZOLI</name>
<keyword evidence="4" id="KW-1185">Reference proteome</keyword>
<evidence type="ECO:0000256" key="1">
    <source>
        <dbReference type="SAM" id="MobiDB-lite"/>
    </source>
</evidence>
<proteinExistence type="predicted"/>
<dbReference type="Pfam" id="PF13751">
    <property type="entry name" value="DDE_Tnp_1_6"/>
    <property type="match status" value="1"/>
</dbReference>
<accession>A0A5A9FRC3</accession>
<gene>
    <name evidence="3" type="ORF">FZ942_35655</name>
</gene>
<feature type="compositionally biased region" description="Basic and acidic residues" evidence="1">
    <location>
        <begin position="152"/>
        <end position="161"/>
    </location>
</feature>
<feature type="domain" description="Transposase DDE" evidence="2">
    <location>
        <begin position="283"/>
        <end position="408"/>
    </location>
</feature>
<feature type="region of interest" description="Disordered" evidence="1">
    <location>
        <begin position="130"/>
        <end position="161"/>
    </location>
</feature>
<dbReference type="PANTHER" id="PTHR33408">
    <property type="entry name" value="TRANSPOSASE"/>
    <property type="match status" value="1"/>
</dbReference>